<dbReference type="Proteomes" id="UP000193498">
    <property type="component" value="Unassembled WGS sequence"/>
</dbReference>
<keyword evidence="3" id="KW-1185">Reference proteome</keyword>
<feature type="compositionally biased region" description="Polar residues" evidence="1">
    <location>
        <begin position="370"/>
        <end position="382"/>
    </location>
</feature>
<dbReference type="EMBL" id="MCFE01000051">
    <property type="protein sequence ID" value="ORY02991.1"/>
    <property type="molecule type" value="Genomic_DNA"/>
</dbReference>
<name>A0A1Y1YY91_9FUNG</name>
<evidence type="ECO:0008006" key="4">
    <source>
        <dbReference type="Google" id="ProtNLM"/>
    </source>
</evidence>
<organism evidence="2 3">
    <name type="scientific">Basidiobolus meristosporus CBS 931.73</name>
    <dbReference type="NCBI Taxonomy" id="1314790"/>
    <lineage>
        <taxon>Eukaryota</taxon>
        <taxon>Fungi</taxon>
        <taxon>Fungi incertae sedis</taxon>
        <taxon>Zoopagomycota</taxon>
        <taxon>Entomophthoromycotina</taxon>
        <taxon>Basidiobolomycetes</taxon>
        <taxon>Basidiobolales</taxon>
        <taxon>Basidiobolaceae</taxon>
        <taxon>Basidiobolus</taxon>
    </lineage>
</organism>
<dbReference type="InParanoid" id="A0A1Y1YY91"/>
<feature type="region of interest" description="Disordered" evidence="1">
    <location>
        <begin position="24"/>
        <end position="90"/>
    </location>
</feature>
<dbReference type="CDD" id="cd00167">
    <property type="entry name" value="SANT"/>
    <property type="match status" value="1"/>
</dbReference>
<reference evidence="2 3" key="1">
    <citation type="submission" date="2016-07" db="EMBL/GenBank/DDBJ databases">
        <title>Pervasive Adenine N6-methylation of Active Genes in Fungi.</title>
        <authorList>
            <consortium name="DOE Joint Genome Institute"/>
            <person name="Mondo S.J."/>
            <person name="Dannebaum R.O."/>
            <person name="Kuo R.C."/>
            <person name="Labutti K."/>
            <person name="Haridas S."/>
            <person name="Kuo A."/>
            <person name="Salamov A."/>
            <person name="Ahrendt S.R."/>
            <person name="Lipzen A."/>
            <person name="Sullivan W."/>
            <person name="Andreopoulos W.B."/>
            <person name="Clum A."/>
            <person name="Lindquist E."/>
            <person name="Daum C."/>
            <person name="Ramamoorthy G.K."/>
            <person name="Gryganskyi A."/>
            <person name="Culley D."/>
            <person name="Magnuson J.K."/>
            <person name="James T.Y."/>
            <person name="O'Malley M.A."/>
            <person name="Stajich J.E."/>
            <person name="Spatafora J.W."/>
            <person name="Visel A."/>
            <person name="Grigoriev I.V."/>
        </authorList>
    </citation>
    <scope>NUCLEOTIDE SEQUENCE [LARGE SCALE GENOMIC DNA]</scope>
    <source>
        <strain evidence="2 3">CBS 931.73</strain>
    </source>
</reference>
<gene>
    <name evidence="2" type="ORF">K493DRAFT_334409</name>
</gene>
<feature type="region of interest" description="Disordered" evidence="1">
    <location>
        <begin position="361"/>
        <end position="388"/>
    </location>
</feature>
<evidence type="ECO:0000313" key="2">
    <source>
        <dbReference type="EMBL" id="ORY02991.1"/>
    </source>
</evidence>
<evidence type="ECO:0000313" key="3">
    <source>
        <dbReference type="Proteomes" id="UP000193498"/>
    </source>
</evidence>
<dbReference type="AlphaFoldDB" id="A0A1Y1YY91"/>
<dbReference type="InterPro" id="IPR009057">
    <property type="entry name" value="Homeodomain-like_sf"/>
</dbReference>
<dbReference type="SUPFAM" id="SSF46689">
    <property type="entry name" value="Homeodomain-like"/>
    <property type="match status" value="1"/>
</dbReference>
<accession>A0A1Y1YY91</accession>
<comment type="caution">
    <text evidence="2">The sequence shown here is derived from an EMBL/GenBank/DDBJ whole genome shotgun (WGS) entry which is preliminary data.</text>
</comment>
<sequence>MGILENIQRISNYIIATGLHKRISHKEGSPNTEKATSNSLGLPADNFCQSSESSLEKNARSGSSKRKSIQTNRKSSSIPNELNHSRSRAIPISKASKSTILFHKTKFESESDADGTTYNTGTTQSNAYQQQPPKSKRRSYAMKSSQANLPSELRPVAPLPVQIEKAKKGTKNVILISDSDEEMPSAQEIVNDESAGEIRSGTTTPEPLDFLENRFAGKTATHPNHDTSTNIKAVKPIIYINPETGMNDIRRNNWKVPEVVIPIYSKPTTQPPNTPKYKKQVIIEIDSVHSSNALRKRKASDSTNHLNGSSASKQRVKAPIQSQGNLASRVKPPVSTPVPYITVPERVSQQQHFDKGATTLTDETQHRSEINSTGILSNNPCPESSEKDYDEPLFPNTLELDPSLQLQFTDYPIRSYNYVQDKRKCTTPQMLDTTQLNDRQTLLFLNSYIRICQQQLDCLHEPKAHIERPYISLEVRSKLATLNLPLQIGDIIHHPFTQQEKETLLANIGLGWNKISKLLPGRKPSDCKRFHGDWKKSSSRDELMEPLIFLETIDRSRCKKETKPK</sequence>
<protein>
    <recommendedName>
        <fullName evidence="4">Myb-like domain-containing protein</fullName>
    </recommendedName>
</protein>
<feature type="compositionally biased region" description="Polar residues" evidence="1">
    <location>
        <begin position="69"/>
        <end position="82"/>
    </location>
</feature>
<feature type="non-terminal residue" evidence="2">
    <location>
        <position position="565"/>
    </location>
</feature>
<feature type="region of interest" description="Disordered" evidence="1">
    <location>
        <begin position="110"/>
        <end position="149"/>
    </location>
</feature>
<dbReference type="InterPro" id="IPR001005">
    <property type="entry name" value="SANT/Myb"/>
</dbReference>
<evidence type="ECO:0000256" key="1">
    <source>
        <dbReference type="SAM" id="MobiDB-lite"/>
    </source>
</evidence>
<feature type="compositionally biased region" description="Polar residues" evidence="1">
    <location>
        <begin position="301"/>
        <end position="313"/>
    </location>
</feature>
<feature type="compositionally biased region" description="Polar residues" evidence="1">
    <location>
        <begin position="114"/>
        <end position="133"/>
    </location>
</feature>
<feature type="compositionally biased region" description="Polar residues" evidence="1">
    <location>
        <begin position="29"/>
        <end position="40"/>
    </location>
</feature>
<proteinExistence type="predicted"/>
<feature type="region of interest" description="Disordered" evidence="1">
    <location>
        <begin position="293"/>
        <end position="333"/>
    </location>
</feature>